<feature type="compositionally biased region" description="Polar residues" evidence="1">
    <location>
        <begin position="470"/>
        <end position="485"/>
    </location>
</feature>
<protein>
    <submittedName>
        <fullName evidence="2">Uncharacterized protein</fullName>
    </submittedName>
</protein>
<sequence>MKSYKSVHRKTILDYARANKLSYNFNDYVEESVKQDLTVKVDLTNKLIELDKSFDELTFVLHAERELEEVVDITWSGSLFQLSYWTQNKPITHERQISDLSDYKLIKPFDSVITDHNIIEDENTLEPIETDWLLKDLTPDWIMDTITISDSNETIDQHREVLESLLRIEQKNITETKMSHSNDDLKQPFTIDFPLLPVDISTNFSDVVYSEILDSKPTLADNDFSDEMNSMDERAQKLIVSNAGIDSKLNGTKKIPHYDDNMISAMKLEYPVFTNPLKTDILEEKEIMNMLDDRGNALQQASISEEELNITSFVNQDYWEEGISKSSLLKLPLPIMELTSWETKIQPKLPEFDFPEWKISYSLVCAMNWTPFHDMIPISSEDIDEFKIHTDLPKAIDQKYTVSREQLYRPIVKLVNDIADNSTAIQVITDSIITTELETTPKQTVPHFTDAPQSEIRSGKVSEIVENKNTESTQTQNLRTPQKSQFDIDLKSSSDEGEDVKQQKSEEIEIFKVNNNKRILERSTSPDSFLSFTSVYENKSPISTPAKIISSKNGLMERQLSSIDREDFDDIDWNDDQDLLEEPSIQKIQPDSFTSNDNISHLLHEIDNRNSDDDWEALNQIVKKKQKTWNSPQESILVPPVQPMLQLLPFFNDKLKTPLEEVMQSSESSLFFRTPTNLSSPTRKLKDSSILWYLNQSESQTSEEMPLADIKWLPPVLSSNSMSCSRVVVNTSNTSLSIIRQFSDNLASGVEIIEADLGNDKTANFYISHKACIVLLSLINLGQHSVDGKLKVLKKLKDINLTTEMVFAIILVKKSQVVSQKELDNLRVFQVSIAILPWLQSFVIPSAADGSDSNLINIVAHLGNIHGVDILTSDLFEGIPERSLHFLRVCGINCIAAALVLKDIALVDLIKASPAYLAIKYGDFISQSQLEFLQTVFTSDWRQ</sequence>
<evidence type="ECO:0000256" key="1">
    <source>
        <dbReference type="SAM" id="MobiDB-lite"/>
    </source>
</evidence>
<proteinExistence type="predicted"/>
<feature type="compositionally biased region" description="Basic and acidic residues" evidence="1">
    <location>
        <begin position="486"/>
        <end position="503"/>
    </location>
</feature>
<accession>A0A0J9XEE7</accession>
<gene>
    <name evidence="2" type="ORF">BN980_GECA10s04025g</name>
</gene>
<organism evidence="2 3">
    <name type="scientific">Geotrichum candidum</name>
    <name type="common">Oospora lactis</name>
    <name type="synonym">Dipodascus geotrichum</name>
    <dbReference type="NCBI Taxonomy" id="1173061"/>
    <lineage>
        <taxon>Eukaryota</taxon>
        <taxon>Fungi</taxon>
        <taxon>Dikarya</taxon>
        <taxon>Ascomycota</taxon>
        <taxon>Saccharomycotina</taxon>
        <taxon>Dipodascomycetes</taxon>
        <taxon>Dipodascales</taxon>
        <taxon>Dipodascaceae</taxon>
        <taxon>Geotrichum</taxon>
    </lineage>
</organism>
<dbReference type="Proteomes" id="UP000242525">
    <property type="component" value="Unassembled WGS sequence"/>
</dbReference>
<keyword evidence="3" id="KW-1185">Reference proteome</keyword>
<feature type="region of interest" description="Disordered" evidence="1">
    <location>
        <begin position="467"/>
        <end position="503"/>
    </location>
</feature>
<name>A0A0J9XEE7_GEOCN</name>
<reference evidence="2" key="1">
    <citation type="submission" date="2014-03" db="EMBL/GenBank/DDBJ databases">
        <authorList>
            <person name="Casaregola S."/>
        </authorList>
    </citation>
    <scope>NUCLEOTIDE SEQUENCE [LARGE SCALE GENOMIC DNA]</scope>
    <source>
        <strain evidence="2">CLIB 918</strain>
    </source>
</reference>
<evidence type="ECO:0000313" key="2">
    <source>
        <dbReference type="EMBL" id="CDO55254.1"/>
    </source>
</evidence>
<evidence type="ECO:0000313" key="3">
    <source>
        <dbReference type="Proteomes" id="UP000242525"/>
    </source>
</evidence>
<comment type="caution">
    <text evidence="2">The sequence shown here is derived from an EMBL/GenBank/DDBJ whole genome shotgun (WGS) entry which is preliminary data.</text>
</comment>
<dbReference type="EMBL" id="CCBN010000010">
    <property type="protein sequence ID" value="CDO55254.1"/>
    <property type="molecule type" value="Genomic_DNA"/>
</dbReference>
<dbReference type="AlphaFoldDB" id="A0A0J9XEE7"/>